<protein>
    <submittedName>
        <fullName evidence="1">Uncharacterized protein</fullName>
    </submittedName>
</protein>
<dbReference type="Proteomes" id="UP000219335">
    <property type="component" value="Unassembled WGS sequence"/>
</dbReference>
<dbReference type="EMBL" id="OCMU01000001">
    <property type="protein sequence ID" value="SOD19019.1"/>
    <property type="molecule type" value="Genomic_DNA"/>
</dbReference>
<evidence type="ECO:0000313" key="1">
    <source>
        <dbReference type="EMBL" id="SOD19019.1"/>
    </source>
</evidence>
<proteinExistence type="predicted"/>
<accession>A0A286AAU3</accession>
<evidence type="ECO:0000313" key="2">
    <source>
        <dbReference type="Proteomes" id="UP000219335"/>
    </source>
</evidence>
<sequence length="134" mass="15687">MQRTKSNSAEETSRNDSIMNFEKMSDQQLWDIANPIMDNLMDASIQLDHTKHVRDFTERMKVIVTPEYLYVFACTIQPRKGISPAGCRFVLFRRPDSVAIVWKQSFTKVLGEYVAEMVLVYKNDRYLVDHVMVF</sequence>
<dbReference type="AlphaFoldDB" id="A0A286AAU3"/>
<gene>
    <name evidence="1" type="ORF">SAMN06297164_1973</name>
</gene>
<organism evidence="1 2">
    <name type="scientific">Nitrosomonas ureae</name>
    <dbReference type="NCBI Taxonomy" id="44577"/>
    <lineage>
        <taxon>Bacteria</taxon>
        <taxon>Pseudomonadati</taxon>
        <taxon>Pseudomonadota</taxon>
        <taxon>Betaproteobacteria</taxon>
        <taxon>Nitrosomonadales</taxon>
        <taxon>Nitrosomonadaceae</taxon>
        <taxon>Nitrosomonas</taxon>
    </lineage>
</organism>
<name>A0A286AAU3_9PROT</name>
<reference evidence="1 2" key="1">
    <citation type="submission" date="2017-09" db="EMBL/GenBank/DDBJ databases">
        <authorList>
            <person name="Ehlers B."/>
            <person name="Leendertz F.H."/>
        </authorList>
    </citation>
    <scope>NUCLEOTIDE SEQUENCE [LARGE SCALE GENOMIC DNA]</scope>
    <source>
        <strain evidence="1 2">Nm42</strain>
    </source>
</reference>